<dbReference type="EMBL" id="OV696692">
    <property type="protein sequence ID" value="CAH1269151.1"/>
    <property type="molecule type" value="Genomic_DNA"/>
</dbReference>
<comment type="catalytic activity">
    <reaction evidence="7">
        <text>trans-4-hydroxy-L-proline + a quinone = (3R,5S)-1-pyrroline-3-hydroxy-5-carboxylate + a quinol + H(+)</text>
        <dbReference type="Rhea" id="RHEA:52512"/>
        <dbReference type="ChEBI" id="CHEBI:15378"/>
        <dbReference type="ChEBI" id="CHEBI:24646"/>
        <dbReference type="ChEBI" id="CHEBI:58375"/>
        <dbReference type="ChEBI" id="CHEBI:62612"/>
        <dbReference type="ChEBI" id="CHEBI:132124"/>
        <dbReference type="EC" id="1.5.5.3"/>
    </reaction>
</comment>
<protein>
    <recommendedName>
        <fullName evidence="9">Proline dehydrogenase</fullName>
        <ecNumber evidence="9">1.5.5.2</ecNumber>
    </recommendedName>
</protein>
<comment type="catalytic activity">
    <reaction evidence="8 9">
        <text>L-proline + a quinone = (S)-1-pyrroline-5-carboxylate + a quinol + H(+)</text>
        <dbReference type="Rhea" id="RHEA:23784"/>
        <dbReference type="ChEBI" id="CHEBI:15378"/>
        <dbReference type="ChEBI" id="CHEBI:17388"/>
        <dbReference type="ChEBI" id="CHEBI:24646"/>
        <dbReference type="ChEBI" id="CHEBI:60039"/>
        <dbReference type="ChEBI" id="CHEBI:132124"/>
        <dbReference type="EC" id="1.5.5.2"/>
    </reaction>
</comment>
<gene>
    <name evidence="11" type="primary">PRODH2</name>
    <name evidence="11" type="ORF">BLAG_LOCUS21887</name>
</gene>
<keyword evidence="12" id="KW-1185">Reference proteome</keyword>
<dbReference type="GO" id="GO:0010133">
    <property type="term" value="P:L-proline catabolic process to L-glutamate"/>
    <property type="evidence" value="ECO:0007669"/>
    <property type="project" value="TreeGrafter"/>
</dbReference>
<dbReference type="GO" id="GO:0005739">
    <property type="term" value="C:mitochondrion"/>
    <property type="evidence" value="ECO:0007669"/>
    <property type="project" value="TreeGrafter"/>
</dbReference>
<dbReference type="Proteomes" id="UP000838412">
    <property type="component" value="Chromosome 7"/>
</dbReference>
<name>A0A8K0A6Q2_BRALA</name>
<evidence type="ECO:0000256" key="5">
    <source>
        <dbReference type="ARBA" id="ARBA00023002"/>
    </source>
</evidence>
<comment type="cofactor">
    <cofactor evidence="1 9">
        <name>FAD</name>
        <dbReference type="ChEBI" id="CHEBI:57692"/>
    </cofactor>
</comment>
<accession>A0A8K0A6Q2</accession>
<sequence>MLLSCYNICYEESELRIYYKSRCMVSIIKSRKSGPGFELYAVTVDKCNEASLHYTVLRIVSLVFLVRYDNQHEPSHAVDFADSTKAFVTKTTWEITRAVLVLQMCTYDVVVDNSLKLMQLGRRILGQTLFGYLMKATFYGQFVGGDTPDKIEATFSRLRDAGIHSMPLLTIEENVGDRAQVEERFYDNSTQYYVDTIRSTTDILAQHGAHARLFQMRLTSFMHAQLLVTISRHLSEDPSATELSIEHLSTGLCDDNKSFHLSFLSTEDNKHLRNALLRLHAVCKQAESCNVRMLVDAEYTSMRPAITRLVLALMYKYNRTHPLVWNTYQCYLKSAYNSVLEDMALARQLGFCIGIKIVRGAYMDHERAVARQQGYEDPIHATYDDTSSMYHRVLDKTLQFVQDSQGEQVNVIVATQNEETAKHAIRRMQELGIQKDDRRICFGQQYGMADQISYHLARAGYAVYKSVPVGPLHTTIAYLNRRALENRTALRGFRQENRLLWAEMGRRARHPLSWWKY</sequence>
<keyword evidence="4 9" id="KW-0274">FAD</keyword>
<comment type="similarity">
    <text evidence="2 9">Belongs to the proline oxidase family.</text>
</comment>
<dbReference type="EC" id="1.5.5.2" evidence="9"/>
<keyword evidence="5 9" id="KW-0560">Oxidoreductase</keyword>
<dbReference type="OrthoDB" id="5464at2759"/>
<evidence type="ECO:0000313" key="12">
    <source>
        <dbReference type="Proteomes" id="UP000838412"/>
    </source>
</evidence>
<dbReference type="InterPro" id="IPR002872">
    <property type="entry name" value="Proline_DH_dom"/>
</dbReference>
<dbReference type="GO" id="GO:0004657">
    <property type="term" value="F:proline dehydrogenase activity"/>
    <property type="evidence" value="ECO:0007669"/>
    <property type="project" value="UniProtKB-EC"/>
</dbReference>
<feature type="domain" description="Proline dehydrogenase" evidence="10">
    <location>
        <begin position="230"/>
        <end position="489"/>
    </location>
</feature>
<evidence type="ECO:0000256" key="4">
    <source>
        <dbReference type="ARBA" id="ARBA00022827"/>
    </source>
</evidence>
<evidence type="ECO:0000256" key="7">
    <source>
        <dbReference type="ARBA" id="ARBA00048242"/>
    </source>
</evidence>
<evidence type="ECO:0000313" key="11">
    <source>
        <dbReference type="EMBL" id="CAH1269151.1"/>
    </source>
</evidence>
<reference evidence="11" key="1">
    <citation type="submission" date="2022-01" db="EMBL/GenBank/DDBJ databases">
        <authorList>
            <person name="Braso-Vives M."/>
        </authorList>
    </citation>
    <scope>NUCLEOTIDE SEQUENCE</scope>
</reference>
<keyword evidence="3 9" id="KW-0285">Flavoprotein</keyword>
<evidence type="ECO:0000256" key="3">
    <source>
        <dbReference type="ARBA" id="ARBA00022630"/>
    </source>
</evidence>
<dbReference type="Gene3D" id="3.20.20.220">
    <property type="match status" value="1"/>
</dbReference>
<evidence type="ECO:0000256" key="9">
    <source>
        <dbReference type="RuleBase" id="RU364054"/>
    </source>
</evidence>
<evidence type="ECO:0000256" key="1">
    <source>
        <dbReference type="ARBA" id="ARBA00001974"/>
    </source>
</evidence>
<dbReference type="InterPro" id="IPR015659">
    <property type="entry name" value="Proline_oxidase"/>
</dbReference>
<dbReference type="GO" id="GO:0071949">
    <property type="term" value="F:FAD binding"/>
    <property type="evidence" value="ECO:0007669"/>
    <property type="project" value="TreeGrafter"/>
</dbReference>
<dbReference type="Pfam" id="PF01619">
    <property type="entry name" value="Pro_dh"/>
    <property type="match status" value="1"/>
</dbReference>
<comment type="function">
    <text evidence="9">Converts proline to delta-1-pyrroline-5-carboxylate.</text>
</comment>
<keyword evidence="6 9" id="KW-0642">Proline metabolism</keyword>
<dbReference type="PANTHER" id="PTHR13914:SF29">
    <property type="entry name" value="HYDROXYPROLINE DEHYDROGENASE"/>
    <property type="match status" value="1"/>
</dbReference>
<proteinExistence type="inferred from homology"/>
<evidence type="ECO:0000256" key="8">
    <source>
        <dbReference type="ARBA" id="ARBA00048779"/>
    </source>
</evidence>
<evidence type="ECO:0000256" key="6">
    <source>
        <dbReference type="ARBA" id="ARBA00023062"/>
    </source>
</evidence>
<evidence type="ECO:0000259" key="10">
    <source>
        <dbReference type="Pfam" id="PF01619"/>
    </source>
</evidence>
<evidence type="ECO:0000256" key="2">
    <source>
        <dbReference type="ARBA" id="ARBA00005869"/>
    </source>
</evidence>
<dbReference type="SUPFAM" id="SSF51730">
    <property type="entry name" value="FAD-linked oxidoreductase"/>
    <property type="match status" value="1"/>
</dbReference>
<organism evidence="11 12">
    <name type="scientific">Branchiostoma lanceolatum</name>
    <name type="common">Common lancelet</name>
    <name type="synonym">Amphioxus lanceolatum</name>
    <dbReference type="NCBI Taxonomy" id="7740"/>
    <lineage>
        <taxon>Eukaryota</taxon>
        <taxon>Metazoa</taxon>
        <taxon>Chordata</taxon>
        <taxon>Cephalochordata</taxon>
        <taxon>Leptocardii</taxon>
        <taxon>Amphioxiformes</taxon>
        <taxon>Branchiostomatidae</taxon>
        <taxon>Branchiostoma</taxon>
    </lineage>
</organism>
<dbReference type="PANTHER" id="PTHR13914">
    <property type="entry name" value="PROLINE OXIDASE"/>
    <property type="match status" value="1"/>
</dbReference>
<dbReference type="AlphaFoldDB" id="A0A8K0A6Q2"/>
<dbReference type="InterPro" id="IPR029041">
    <property type="entry name" value="FAD-linked_oxidoreductase-like"/>
</dbReference>